<dbReference type="InterPro" id="IPR005846">
    <property type="entry name" value="A-D-PHexomutase_a/b/a-III"/>
</dbReference>
<evidence type="ECO:0000313" key="13">
    <source>
        <dbReference type="EMBL" id="KAA2241176.1"/>
    </source>
</evidence>
<evidence type="ECO:0000259" key="10">
    <source>
        <dbReference type="Pfam" id="PF02878"/>
    </source>
</evidence>
<dbReference type="Proteomes" id="UP000323142">
    <property type="component" value="Unassembled WGS sequence"/>
</dbReference>
<sequence length="568" mass="59657">MPHEGAARALRAGAAGAAGLVRRGERLLITKVATTPFKDQRPGTSGLRKAVPVYQQPHYIENFVQAILDVADLRGKTLVVGGDGRFLNDHAIQIILQMAAAAGIARIVVGRDGILSTPAVSAVIRARGAAGGIVLSASHNPGGPEGDFGIKYNAANGGPAPESVMQAIYERTLAIESYSLVQGPDLDLARLGETKLADTVVEVVDPVETYVALMETLFDFGRLKAFLASGFRMRFDAMSAVTGPYAKAIFEDRLGAPAGTVLNGKPLPDFGGHHPDPNPVHAVELIRELASPGAPGFGAASDGDGDRNLIVGNGLVVAPSDSLAVIAANAHLAPAYAGGLAGVARSMPTSRAVDRVAERLGIRSYETPTGWKFFGNLLDADRITLCGEESAGTGSNHVREKDGIWAVLMWLTILAERGESVGEILRQHWATFGRDYYARHDYEEVPTEAGEAVINGLRGLLPGLPGRKVGGLTVAAADEFAYTDPVDGSVSQRQGIRIFFEEGARAVFRLSGTGTSGATIRVYLERYEADPSRQNLDSGEALAAVAAAAREIADIQGKTGRAGPTVIA</sequence>
<keyword evidence="14" id="KW-1185">Reference proteome</keyword>
<dbReference type="InterPro" id="IPR045244">
    <property type="entry name" value="PGM"/>
</dbReference>
<evidence type="ECO:0000256" key="1">
    <source>
        <dbReference type="ARBA" id="ARBA00000443"/>
    </source>
</evidence>
<gene>
    <name evidence="13" type="ORF">F0L46_05090</name>
</gene>
<keyword evidence="8 13" id="KW-0413">Isomerase</keyword>
<dbReference type="InterPro" id="IPR005844">
    <property type="entry name" value="A-D-PHexomutase_a/b/a-I"/>
</dbReference>
<dbReference type="PRINTS" id="PR00509">
    <property type="entry name" value="PGMPMM"/>
</dbReference>
<evidence type="ECO:0000256" key="5">
    <source>
        <dbReference type="ARBA" id="ARBA00022553"/>
    </source>
</evidence>
<dbReference type="GO" id="GO:0005975">
    <property type="term" value="P:carbohydrate metabolic process"/>
    <property type="evidence" value="ECO:0007669"/>
    <property type="project" value="InterPro"/>
</dbReference>
<dbReference type="Pfam" id="PF02878">
    <property type="entry name" value="PGM_PMM_I"/>
    <property type="match status" value="1"/>
</dbReference>
<dbReference type="OrthoDB" id="9806956at2"/>
<reference evidence="13 14" key="2">
    <citation type="submission" date="2019-09" db="EMBL/GenBank/DDBJ databases">
        <authorList>
            <person name="Jin C."/>
        </authorList>
    </citation>
    <scope>NUCLEOTIDE SEQUENCE [LARGE SCALE GENOMIC DNA]</scope>
    <source>
        <strain evidence="13 14">BN140002</strain>
    </source>
</reference>
<dbReference type="EC" id="5.4.2.2" evidence="4"/>
<evidence type="ECO:0000259" key="11">
    <source>
        <dbReference type="Pfam" id="PF02879"/>
    </source>
</evidence>
<dbReference type="FunFam" id="3.40.120.10:FF:000004">
    <property type="entry name" value="Phosphoglucomutase 5"/>
    <property type="match status" value="1"/>
</dbReference>
<dbReference type="GO" id="GO:0005829">
    <property type="term" value="C:cytosol"/>
    <property type="evidence" value="ECO:0007669"/>
    <property type="project" value="TreeGrafter"/>
</dbReference>
<evidence type="ECO:0000256" key="7">
    <source>
        <dbReference type="ARBA" id="ARBA00022842"/>
    </source>
</evidence>
<comment type="caution">
    <text evidence="13">The sequence shown here is derived from an EMBL/GenBank/DDBJ whole genome shotgun (WGS) entry which is preliminary data.</text>
</comment>
<dbReference type="InterPro" id="IPR016066">
    <property type="entry name" value="A-D-PHexomutase_CS"/>
</dbReference>
<evidence type="ECO:0000313" key="14">
    <source>
        <dbReference type="Proteomes" id="UP000323142"/>
    </source>
</evidence>
<dbReference type="GO" id="GO:0004614">
    <property type="term" value="F:phosphoglucomutase activity"/>
    <property type="evidence" value="ECO:0007669"/>
    <property type="project" value="UniProtKB-EC"/>
</dbReference>
<keyword evidence="7 9" id="KW-0460">Magnesium</keyword>
<evidence type="ECO:0000256" key="8">
    <source>
        <dbReference type="ARBA" id="ARBA00023235"/>
    </source>
</evidence>
<dbReference type="GO" id="GO:0000287">
    <property type="term" value="F:magnesium ion binding"/>
    <property type="evidence" value="ECO:0007669"/>
    <property type="project" value="InterPro"/>
</dbReference>
<feature type="domain" description="Alpha-D-phosphohexomutase alpha/beta/alpha" evidence="10">
    <location>
        <begin position="40"/>
        <end position="178"/>
    </location>
</feature>
<comment type="catalytic activity">
    <reaction evidence="1">
        <text>alpha-D-glucose 1-phosphate = alpha-D-glucose 6-phosphate</text>
        <dbReference type="Rhea" id="RHEA:23536"/>
        <dbReference type="ChEBI" id="CHEBI:58225"/>
        <dbReference type="ChEBI" id="CHEBI:58601"/>
        <dbReference type="EC" id="5.4.2.2"/>
    </reaction>
</comment>
<comment type="similarity">
    <text evidence="3 9">Belongs to the phosphohexose mutase family.</text>
</comment>
<dbReference type="InterPro" id="IPR016055">
    <property type="entry name" value="A-D-PHexomutase_a/b/a-I/II/III"/>
</dbReference>
<dbReference type="SUPFAM" id="SSF55957">
    <property type="entry name" value="Phosphoglucomutase, C-terminal domain"/>
    <property type="match status" value="1"/>
</dbReference>
<feature type="domain" description="Alpha-D-phosphohexomutase alpha/beta/alpha" evidence="11">
    <location>
        <begin position="209"/>
        <end position="311"/>
    </location>
</feature>
<dbReference type="Gene3D" id="3.40.120.10">
    <property type="entry name" value="Alpha-D-Glucose-1,6-Bisphosphate, subunit A, domain 3"/>
    <property type="match status" value="3"/>
</dbReference>
<evidence type="ECO:0000256" key="4">
    <source>
        <dbReference type="ARBA" id="ARBA00012728"/>
    </source>
</evidence>
<feature type="domain" description="Alpha-D-phosphohexomutase alpha/beta/alpha" evidence="12">
    <location>
        <begin position="320"/>
        <end position="432"/>
    </location>
</feature>
<keyword evidence="5" id="KW-0597">Phosphoprotein</keyword>
<dbReference type="InterPro" id="IPR005845">
    <property type="entry name" value="A-D-PHexomutase_a/b/a-II"/>
</dbReference>
<dbReference type="Pfam" id="PF02879">
    <property type="entry name" value="PGM_PMM_II"/>
    <property type="match status" value="1"/>
</dbReference>
<organism evidence="13 14">
    <name type="scientific">Salinarimonas soli</name>
    <dbReference type="NCBI Taxonomy" id="1638099"/>
    <lineage>
        <taxon>Bacteria</taxon>
        <taxon>Pseudomonadati</taxon>
        <taxon>Pseudomonadota</taxon>
        <taxon>Alphaproteobacteria</taxon>
        <taxon>Hyphomicrobiales</taxon>
        <taxon>Salinarimonadaceae</taxon>
        <taxon>Salinarimonas</taxon>
    </lineage>
</organism>
<reference evidence="13 14" key="1">
    <citation type="submission" date="2019-09" db="EMBL/GenBank/DDBJ databases">
        <title>Salinarimonas rosea gen. nov., sp. nov., a new member of the a-2 subgroup of the Proteobacteria.</title>
        <authorList>
            <person name="Liu J."/>
        </authorList>
    </citation>
    <scope>NUCLEOTIDE SEQUENCE [LARGE SCALE GENOMIC DNA]</scope>
    <source>
        <strain evidence="13 14">BN140002</strain>
    </source>
</reference>
<accession>A0A5B2VS54</accession>
<evidence type="ECO:0000256" key="3">
    <source>
        <dbReference type="ARBA" id="ARBA00010231"/>
    </source>
</evidence>
<dbReference type="Gene3D" id="3.30.310.50">
    <property type="entry name" value="Alpha-D-phosphohexomutase, C-terminal domain"/>
    <property type="match status" value="1"/>
</dbReference>
<dbReference type="EMBL" id="VUOA01000009">
    <property type="protein sequence ID" value="KAA2241176.1"/>
    <property type="molecule type" value="Genomic_DNA"/>
</dbReference>
<dbReference type="PANTHER" id="PTHR22573:SF2">
    <property type="entry name" value="PHOSPHOGLUCOMUTASE"/>
    <property type="match status" value="1"/>
</dbReference>
<dbReference type="InterPro" id="IPR005841">
    <property type="entry name" value="Alpha-D-phosphohexomutase_SF"/>
</dbReference>
<evidence type="ECO:0000256" key="9">
    <source>
        <dbReference type="RuleBase" id="RU004326"/>
    </source>
</evidence>
<dbReference type="PANTHER" id="PTHR22573">
    <property type="entry name" value="PHOSPHOHEXOMUTASE FAMILY MEMBER"/>
    <property type="match status" value="1"/>
</dbReference>
<comment type="cofactor">
    <cofactor evidence="2">
        <name>Mg(2+)</name>
        <dbReference type="ChEBI" id="CHEBI:18420"/>
    </cofactor>
</comment>
<dbReference type="FunFam" id="3.30.310.50:FF:000002">
    <property type="entry name" value="Phosphoglucomutase 5"/>
    <property type="match status" value="1"/>
</dbReference>
<name>A0A5B2VS54_9HYPH</name>
<dbReference type="Pfam" id="PF02880">
    <property type="entry name" value="PGM_PMM_III"/>
    <property type="match status" value="1"/>
</dbReference>
<evidence type="ECO:0000256" key="2">
    <source>
        <dbReference type="ARBA" id="ARBA00001946"/>
    </source>
</evidence>
<evidence type="ECO:0000256" key="6">
    <source>
        <dbReference type="ARBA" id="ARBA00022723"/>
    </source>
</evidence>
<keyword evidence="6 9" id="KW-0479">Metal-binding</keyword>
<dbReference type="Pfam" id="PF24947">
    <property type="entry name" value="PGM1_C_vert_fung"/>
    <property type="match status" value="1"/>
</dbReference>
<evidence type="ECO:0000259" key="12">
    <source>
        <dbReference type="Pfam" id="PF02880"/>
    </source>
</evidence>
<dbReference type="InterPro" id="IPR036900">
    <property type="entry name" value="A-D-PHexomutase_C_sf"/>
</dbReference>
<dbReference type="SUPFAM" id="SSF53738">
    <property type="entry name" value="Phosphoglucomutase, first 3 domains"/>
    <property type="match status" value="3"/>
</dbReference>
<dbReference type="FunFam" id="3.40.120.10:FF:000005">
    <property type="entry name" value="Phosphoglucomutase 5"/>
    <property type="match status" value="1"/>
</dbReference>
<proteinExistence type="inferred from homology"/>
<dbReference type="NCBIfam" id="NF005737">
    <property type="entry name" value="PRK07564.1-1"/>
    <property type="match status" value="1"/>
</dbReference>
<dbReference type="PROSITE" id="PS00710">
    <property type="entry name" value="PGM_PMM"/>
    <property type="match status" value="1"/>
</dbReference>
<protein>
    <recommendedName>
        <fullName evidence="4">phosphoglucomutase (alpha-D-glucose-1,6-bisphosphate-dependent)</fullName>
        <ecNumber evidence="4">5.4.2.2</ecNumber>
    </recommendedName>
</protein>
<dbReference type="AlphaFoldDB" id="A0A5B2VS54"/>